<evidence type="ECO:0000313" key="4">
    <source>
        <dbReference type="EMBL" id="KFN00906.1"/>
    </source>
</evidence>
<keyword evidence="5" id="KW-1185">Reference proteome</keyword>
<feature type="compositionally biased region" description="Low complexity" evidence="1">
    <location>
        <begin position="212"/>
        <end position="236"/>
    </location>
</feature>
<dbReference type="EMBL" id="JMQA01000039">
    <property type="protein sequence ID" value="KFN00906.1"/>
    <property type="molecule type" value="Genomic_DNA"/>
</dbReference>
<name>A0A090Z998_PAEMA</name>
<dbReference type="PROSITE" id="PS50006">
    <property type="entry name" value="FHA_DOMAIN"/>
    <property type="match status" value="1"/>
</dbReference>
<dbReference type="SUPFAM" id="SSF49879">
    <property type="entry name" value="SMAD/FHA domain"/>
    <property type="match status" value="1"/>
</dbReference>
<dbReference type="AlphaFoldDB" id="A0A090Z998"/>
<dbReference type="Proteomes" id="UP000029278">
    <property type="component" value="Unassembled WGS sequence"/>
</dbReference>
<comment type="caution">
    <text evidence="4">The sequence shown here is derived from an EMBL/GenBank/DDBJ whole genome shotgun (WGS) entry which is preliminary data.</text>
</comment>
<dbReference type="STRING" id="44252.DJ90_4414"/>
<protein>
    <submittedName>
        <fullName evidence="4">FHA domain protein</fullName>
    </submittedName>
</protein>
<evidence type="ECO:0000313" key="5">
    <source>
        <dbReference type="Proteomes" id="UP000029278"/>
    </source>
</evidence>
<dbReference type="InterPro" id="IPR045962">
    <property type="entry name" value="DUF6382"/>
</dbReference>
<accession>A0A090Z998</accession>
<feature type="domain" description="FHA" evidence="3">
    <location>
        <begin position="508"/>
        <end position="558"/>
    </location>
</feature>
<dbReference type="InterPro" id="IPR000253">
    <property type="entry name" value="FHA_dom"/>
</dbReference>
<dbReference type="InterPro" id="IPR008984">
    <property type="entry name" value="SMAD_FHA_dom_sf"/>
</dbReference>
<dbReference type="GeneID" id="77008920"/>
<feature type="region of interest" description="Disordered" evidence="1">
    <location>
        <begin position="201"/>
        <end position="250"/>
    </location>
</feature>
<dbReference type="Gene3D" id="2.60.200.20">
    <property type="match status" value="1"/>
</dbReference>
<evidence type="ECO:0000256" key="1">
    <source>
        <dbReference type="SAM" id="MobiDB-lite"/>
    </source>
</evidence>
<feature type="transmembrane region" description="Helical" evidence="2">
    <location>
        <begin position="347"/>
        <end position="367"/>
    </location>
</feature>
<keyword evidence="2" id="KW-0472">Membrane</keyword>
<evidence type="ECO:0000259" key="3">
    <source>
        <dbReference type="PROSITE" id="PS50006"/>
    </source>
</evidence>
<dbReference type="RefSeq" id="WP_036625142.1">
    <property type="nucleotide sequence ID" value="NZ_JAKOBR010000001.1"/>
</dbReference>
<dbReference type="OrthoDB" id="9783862at2"/>
<sequence length="586" mass="64176">MRKQLQTDFVRNGGIYMLLKAEEGLRSEELSRVQRNMLAAVSVPNLLRLDIREVDFEVSLHYDITGKKMLSHCLKSDKIGMSEFYGLLLQVVAVLDDCKKYMLSPANVLLDEEHIFVEEPLPCGVFYFAYLPLNDTLAVVPLSQALLALITRMLVSVSRVEGNGIQQIISFCGSEEHFSLPRLKKMLLELLTAAEQAEGNPAFPEEPLRFKPQQAGPNQGKQAQAAGPAAAVAAAASENARKSRTPLRREERLKPDRLNMARQNAPAELKSSHTVIKEYLPDGLFSGYAPEIPKAATVNPGREQWPGLEEEEAGPKVRITPTSCILGAVLLDALCWKFLYLDRPWNIGLYICFAATFLLAGAAYLIFSGKLPVLQSASGAKQRENAIGEQPDAIPAYDRNGTFPEDIFGDSPFLQVNRSESEAGTGNGGEAVELAMSGTGQEHFSPAYGGASSWEASSGGAGQPATMLLNKPMLSGESKHAIEPRYYLERFSGDGVSPERITLKPGSFVIGRSEEMAQYVERTPGVSRAHVEVMVTPGKCCLKDLGSRNGTRFKGELIAPYKEYKLETGDVFSLAEVSFKFGKEML</sequence>
<dbReference type="Pfam" id="PF00498">
    <property type="entry name" value="FHA"/>
    <property type="match status" value="1"/>
</dbReference>
<evidence type="ECO:0000256" key="2">
    <source>
        <dbReference type="SAM" id="Phobius"/>
    </source>
</evidence>
<reference evidence="4 5" key="1">
    <citation type="submission" date="2014-04" db="EMBL/GenBank/DDBJ databases">
        <authorList>
            <person name="Bishop-Lilly K.A."/>
            <person name="Broomall S.M."/>
            <person name="Chain P.S."/>
            <person name="Chertkov O."/>
            <person name="Coyne S.R."/>
            <person name="Daligault H.E."/>
            <person name="Davenport K.W."/>
            <person name="Erkkila T."/>
            <person name="Frey K.G."/>
            <person name="Gibbons H.S."/>
            <person name="Gu W."/>
            <person name="Jaissle J."/>
            <person name="Johnson S.L."/>
            <person name="Koroleva G.I."/>
            <person name="Ladner J.T."/>
            <person name="Lo C.-C."/>
            <person name="Minogue T.D."/>
            <person name="Munk C."/>
            <person name="Palacios G.F."/>
            <person name="Redden C.L."/>
            <person name="Rosenzweig C.N."/>
            <person name="Scholz M.B."/>
            <person name="Teshima H."/>
            <person name="Xu Y."/>
        </authorList>
    </citation>
    <scope>NUCLEOTIDE SEQUENCE [LARGE SCALE GENOMIC DNA]</scope>
    <source>
        <strain evidence="4 5">8244</strain>
    </source>
</reference>
<dbReference type="HOGENOM" id="CLU_442640_0_0_9"/>
<dbReference type="PATRIC" id="fig|44252.3.peg.4660"/>
<proteinExistence type="predicted"/>
<keyword evidence="2" id="KW-1133">Transmembrane helix</keyword>
<gene>
    <name evidence="4" type="ORF">DJ90_4414</name>
</gene>
<dbReference type="Pfam" id="PF19909">
    <property type="entry name" value="DUF6382"/>
    <property type="match status" value="1"/>
</dbReference>
<organism evidence="4 5">
    <name type="scientific">Paenibacillus macerans</name>
    <name type="common">Bacillus macerans</name>
    <dbReference type="NCBI Taxonomy" id="44252"/>
    <lineage>
        <taxon>Bacteria</taxon>
        <taxon>Bacillati</taxon>
        <taxon>Bacillota</taxon>
        <taxon>Bacilli</taxon>
        <taxon>Bacillales</taxon>
        <taxon>Paenibacillaceae</taxon>
        <taxon>Paenibacillus</taxon>
    </lineage>
</organism>
<dbReference type="CDD" id="cd00060">
    <property type="entry name" value="FHA"/>
    <property type="match status" value="1"/>
</dbReference>
<keyword evidence="2" id="KW-0812">Transmembrane</keyword>